<dbReference type="Pfam" id="PF12833">
    <property type="entry name" value="HTH_18"/>
    <property type="match status" value="1"/>
</dbReference>
<dbReference type="PANTHER" id="PTHR43280">
    <property type="entry name" value="ARAC-FAMILY TRANSCRIPTIONAL REGULATOR"/>
    <property type="match status" value="1"/>
</dbReference>
<feature type="transmembrane region" description="Helical" evidence="4">
    <location>
        <begin position="21"/>
        <end position="43"/>
    </location>
</feature>
<dbReference type="PANTHER" id="PTHR43280:SF2">
    <property type="entry name" value="HTH-TYPE TRANSCRIPTIONAL REGULATOR EXSA"/>
    <property type="match status" value="1"/>
</dbReference>
<evidence type="ECO:0000256" key="2">
    <source>
        <dbReference type="ARBA" id="ARBA00023125"/>
    </source>
</evidence>
<evidence type="ECO:0000313" key="6">
    <source>
        <dbReference type="EMBL" id="RGE74648.1"/>
    </source>
</evidence>
<dbReference type="EMBL" id="QVLU01000001">
    <property type="protein sequence ID" value="RGE74648.1"/>
    <property type="molecule type" value="Genomic_DNA"/>
</dbReference>
<dbReference type="OrthoDB" id="9803764at2"/>
<keyword evidence="4" id="KW-1133">Transmembrane helix</keyword>
<dbReference type="SMART" id="SM00342">
    <property type="entry name" value="HTH_ARAC"/>
    <property type="match status" value="1"/>
</dbReference>
<dbReference type="InterPro" id="IPR009057">
    <property type="entry name" value="Homeodomain-like_sf"/>
</dbReference>
<evidence type="ECO:0000256" key="4">
    <source>
        <dbReference type="SAM" id="Phobius"/>
    </source>
</evidence>
<keyword evidence="3" id="KW-0804">Transcription</keyword>
<evidence type="ECO:0000313" key="7">
    <source>
        <dbReference type="Proteomes" id="UP000261166"/>
    </source>
</evidence>
<keyword evidence="1" id="KW-0805">Transcription regulation</keyword>
<reference evidence="6 7" key="1">
    <citation type="submission" date="2018-08" db="EMBL/GenBank/DDBJ databases">
        <title>A genome reference for cultivated species of the human gut microbiota.</title>
        <authorList>
            <person name="Zou Y."/>
            <person name="Xue W."/>
            <person name="Luo G."/>
        </authorList>
    </citation>
    <scope>NUCLEOTIDE SEQUENCE [LARGE SCALE GENOMIC DNA]</scope>
    <source>
        <strain evidence="6 7">AF26-4BH</strain>
    </source>
</reference>
<evidence type="ECO:0000256" key="3">
    <source>
        <dbReference type="ARBA" id="ARBA00023163"/>
    </source>
</evidence>
<dbReference type="InterPro" id="IPR018060">
    <property type="entry name" value="HTH_AraC"/>
</dbReference>
<dbReference type="GO" id="GO:0003700">
    <property type="term" value="F:DNA-binding transcription factor activity"/>
    <property type="evidence" value="ECO:0007669"/>
    <property type="project" value="InterPro"/>
</dbReference>
<evidence type="ECO:0000259" key="5">
    <source>
        <dbReference type="PROSITE" id="PS01124"/>
    </source>
</evidence>
<dbReference type="Proteomes" id="UP000261166">
    <property type="component" value="Unassembled WGS sequence"/>
</dbReference>
<protein>
    <submittedName>
        <fullName evidence="6">AraC family transcriptional regulator</fullName>
    </submittedName>
</protein>
<sequence length="753" mass="87383">MGCRQNLLKKYKRGSRTLISWFVSYIAVICVPILLSFFMFSYVGKILSGQIRQMQEDSVNQLKSVCDGKMEKIHVIGRQIAENPDITGFMEYETTQSGESKLAIQSVFKYLQAQMANENCISDIFIFSRKSRYLISPRQASNEMGSHGFDYERHFNRSEKELWEMLDHLNQPVLILEDSLGQSHLYYYSVIMSENIRNPDGWILIQLDLEAGNFQNGRVLEGIMTGNGIFYDIGRKKCYDGEIAEELKQMAPYTRIQKEGEDIFIAKVKSEAENWEYYCGIDTLSLFRNINHTRNAYICFILASSVISVLLAHYLAKKQYNPVLKLIEAIGQQHPAEPAGNEFEYLQKAFQTIARDRYALENQIDKEKDIIVNNILSRIIKGYYVSTAEIENALEQYCIHFPHHIFRMVLFSVDDYSNLFFDNDAKNKVETYDLVHFLIKNIATECMRETFEVVEPVECDNFVVLLVNYSSREEQAVEELIAEKSNKTREFLKDRMGLAVSWFCSFECIRLTELRSCYSECLMSMGDGGNIDREIDSNIRNRKEWRLVNFLKNGNLNSAEMVLRDIIQEVRETDGDAISARLYLFHILFLIRDASSGRAELAAGCDENKIMGIMNCYDNDRIADSMIRLFAMLKNNASAGEHVRPRAERIKEYIDINYTSPDLSLSSIAEKFQISEGYVTRLMKKEYDMKVSQYVNEKRIERVKYLMKDDSLNINDIAEQAGFYSYRTMIRSFKQSEGVTPTEYRKKKDEKKE</sequence>
<accession>A0A3E3J5K9</accession>
<keyword evidence="4" id="KW-0812">Transmembrane</keyword>
<comment type="caution">
    <text evidence="6">The sequence shown here is derived from an EMBL/GenBank/DDBJ whole genome shotgun (WGS) entry which is preliminary data.</text>
</comment>
<dbReference type="PROSITE" id="PS01124">
    <property type="entry name" value="HTH_ARAC_FAMILY_2"/>
    <property type="match status" value="1"/>
</dbReference>
<organism evidence="6 7">
    <name type="scientific">Eisenbergiella massiliensis</name>
    <dbReference type="NCBI Taxonomy" id="1720294"/>
    <lineage>
        <taxon>Bacteria</taxon>
        <taxon>Bacillati</taxon>
        <taxon>Bacillota</taxon>
        <taxon>Clostridia</taxon>
        <taxon>Lachnospirales</taxon>
        <taxon>Lachnospiraceae</taxon>
        <taxon>Eisenbergiella</taxon>
    </lineage>
</organism>
<dbReference type="SUPFAM" id="SSF46689">
    <property type="entry name" value="Homeodomain-like"/>
    <property type="match status" value="1"/>
</dbReference>
<gene>
    <name evidence="6" type="ORF">DWY69_01430</name>
</gene>
<keyword evidence="2" id="KW-0238">DNA-binding</keyword>
<keyword evidence="4" id="KW-0472">Membrane</keyword>
<name>A0A3E3J5K9_9FIRM</name>
<dbReference type="GO" id="GO:0043565">
    <property type="term" value="F:sequence-specific DNA binding"/>
    <property type="evidence" value="ECO:0007669"/>
    <property type="project" value="InterPro"/>
</dbReference>
<feature type="domain" description="HTH araC/xylS-type" evidence="5">
    <location>
        <begin position="648"/>
        <end position="747"/>
    </location>
</feature>
<dbReference type="Gene3D" id="1.10.10.60">
    <property type="entry name" value="Homeodomain-like"/>
    <property type="match status" value="2"/>
</dbReference>
<proteinExistence type="predicted"/>
<evidence type="ECO:0000256" key="1">
    <source>
        <dbReference type="ARBA" id="ARBA00023015"/>
    </source>
</evidence>
<dbReference type="AlphaFoldDB" id="A0A3E3J5K9"/>